<feature type="compositionally biased region" description="Polar residues" evidence="1">
    <location>
        <begin position="129"/>
        <end position="141"/>
    </location>
</feature>
<dbReference type="EMBL" id="JANPWB010000004">
    <property type="protein sequence ID" value="KAJ1195572.1"/>
    <property type="molecule type" value="Genomic_DNA"/>
</dbReference>
<reference evidence="2" key="1">
    <citation type="journal article" date="2022" name="bioRxiv">
        <title>Sequencing and chromosome-scale assembly of the giantPleurodeles waltlgenome.</title>
        <authorList>
            <person name="Brown T."/>
            <person name="Elewa A."/>
            <person name="Iarovenko S."/>
            <person name="Subramanian E."/>
            <person name="Araus A.J."/>
            <person name="Petzold A."/>
            <person name="Susuki M."/>
            <person name="Suzuki K.-i.T."/>
            <person name="Hayashi T."/>
            <person name="Toyoda A."/>
            <person name="Oliveira C."/>
            <person name="Osipova E."/>
            <person name="Leigh N.D."/>
            <person name="Simon A."/>
            <person name="Yun M.H."/>
        </authorList>
    </citation>
    <scope>NUCLEOTIDE SEQUENCE</scope>
    <source>
        <strain evidence="2">20211129_DDA</strain>
        <tissue evidence="2">Liver</tissue>
    </source>
</reference>
<feature type="compositionally biased region" description="Basic and acidic residues" evidence="1">
    <location>
        <begin position="45"/>
        <end position="55"/>
    </location>
</feature>
<evidence type="ECO:0000313" key="2">
    <source>
        <dbReference type="EMBL" id="KAJ1195572.1"/>
    </source>
</evidence>
<dbReference type="AlphaFoldDB" id="A0AAV7V6A5"/>
<sequence>MGDCSTTQPKRMGGCTSHPPADRVPKDEEPLPDQTDQAAAQAQDRQVRLEGRDSVVRFLRRTATGSPEWGRAHARPHATEEGADSQTTIEEQTPAARTLPIAQQHEHEADLMMAPRCGEGKVSHASPRSLPQAQLQDQTVAPITLTPRDHDAGETIGSA</sequence>
<protein>
    <submittedName>
        <fullName evidence="2">Uncharacterized protein</fullName>
    </submittedName>
</protein>
<name>A0AAV7V6A5_PLEWA</name>
<evidence type="ECO:0000256" key="1">
    <source>
        <dbReference type="SAM" id="MobiDB-lite"/>
    </source>
</evidence>
<organism evidence="2 3">
    <name type="scientific">Pleurodeles waltl</name>
    <name type="common">Iberian ribbed newt</name>
    <dbReference type="NCBI Taxonomy" id="8319"/>
    <lineage>
        <taxon>Eukaryota</taxon>
        <taxon>Metazoa</taxon>
        <taxon>Chordata</taxon>
        <taxon>Craniata</taxon>
        <taxon>Vertebrata</taxon>
        <taxon>Euteleostomi</taxon>
        <taxon>Amphibia</taxon>
        <taxon>Batrachia</taxon>
        <taxon>Caudata</taxon>
        <taxon>Salamandroidea</taxon>
        <taxon>Salamandridae</taxon>
        <taxon>Pleurodelinae</taxon>
        <taxon>Pleurodeles</taxon>
    </lineage>
</organism>
<evidence type="ECO:0000313" key="3">
    <source>
        <dbReference type="Proteomes" id="UP001066276"/>
    </source>
</evidence>
<gene>
    <name evidence="2" type="ORF">NDU88_004851</name>
</gene>
<feature type="compositionally biased region" description="Basic and acidic residues" evidence="1">
    <location>
        <begin position="20"/>
        <end position="29"/>
    </location>
</feature>
<comment type="caution">
    <text evidence="2">The sequence shown here is derived from an EMBL/GenBank/DDBJ whole genome shotgun (WGS) entry which is preliminary data.</text>
</comment>
<feature type="region of interest" description="Disordered" evidence="1">
    <location>
        <begin position="1"/>
        <end position="159"/>
    </location>
</feature>
<feature type="compositionally biased region" description="Low complexity" evidence="1">
    <location>
        <begin position="33"/>
        <end position="44"/>
    </location>
</feature>
<dbReference type="Proteomes" id="UP001066276">
    <property type="component" value="Chromosome 2_2"/>
</dbReference>
<proteinExistence type="predicted"/>
<accession>A0AAV7V6A5</accession>
<keyword evidence="3" id="KW-1185">Reference proteome</keyword>